<reference evidence="1 2" key="1">
    <citation type="journal article" date="2018" name="Sci. Rep.">
        <title>Genomic signatures of local adaptation to the degree of environmental predictability in rotifers.</title>
        <authorList>
            <person name="Franch-Gras L."/>
            <person name="Hahn C."/>
            <person name="Garcia-Roger E.M."/>
            <person name="Carmona M.J."/>
            <person name="Serra M."/>
            <person name="Gomez A."/>
        </authorList>
    </citation>
    <scope>NUCLEOTIDE SEQUENCE [LARGE SCALE GENOMIC DNA]</scope>
    <source>
        <strain evidence="1">HYR1</strain>
    </source>
</reference>
<evidence type="ECO:0000313" key="1">
    <source>
        <dbReference type="EMBL" id="RNA15686.1"/>
    </source>
</evidence>
<comment type="caution">
    <text evidence="1">The sequence shown here is derived from an EMBL/GenBank/DDBJ whole genome shotgun (WGS) entry which is preliminary data.</text>
</comment>
<dbReference type="STRING" id="10195.A0A3M7QWF6"/>
<dbReference type="Proteomes" id="UP000276133">
    <property type="component" value="Unassembled WGS sequence"/>
</dbReference>
<gene>
    <name evidence="1" type="ORF">BpHYR1_014993</name>
</gene>
<keyword evidence="2" id="KW-1185">Reference proteome</keyword>
<feature type="non-terminal residue" evidence="1">
    <location>
        <position position="1"/>
    </location>
</feature>
<evidence type="ECO:0000313" key="2">
    <source>
        <dbReference type="Proteomes" id="UP000276133"/>
    </source>
</evidence>
<dbReference type="OrthoDB" id="2153661at2759"/>
<sequence>ERNFSFSNFFKAYSNDLIPVGLSFFQTEWDLSVKSVFYDYFDLKEPVYEFDFETKFVPRMEKYPKDIQPFNWYIQEYMDKKEINEQVMKDYLKILSPFGDAPEPAKYPLIDLKREGPRWFKFEAENVRKRRHQYSQIPFKYFSPTNSIREQIKNLPFQQEK</sequence>
<protein>
    <submittedName>
        <fullName evidence="1">39S ribosomal mitochondrial</fullName>
    </submittedName>
</protein>
<dbReference type="AlphaFoldDB" id="A0A3M7QWF6"/>
<dbReference type="EMBL" id="REGN01004908">
    <property type="protein sequence ID" value="RNA15686.1"/>
    <property type="molecule type" value="Genomic_DNA"/>
</dbReference>
<organism evidence="1 2">
    <name type="scientific">Brachionus plicatilis</name>
    <name type="common">Marine rotifer</name>
    <name type="synonym">Brachionus muelleri</name>
    <dbReference type="NCBI Taxonomy" id="10195"/>
    <lineage>
        <taxon>Eukaryota</taxon>
        <taxon>Metazoa</taxon>
        <taxon>Spiralia</taxon>
        <taxon>Gnathifera</taxon>
        <taxon>Rotifera</taxon>
        <taxon>Eurotatoria</taxon>
        <taxon>Monogononta</taxon>
        <taxon>Pseudotrocha</taxon>
        <taxon>Ploima</taxon>
        <taxon>Brachionidae</taxon>
        <taxon>Brachionus</taxon>
    </lineage>
</organism>
<accession>A0A3M7QWF6</accession>
<proteinExistence type="predicted"/>
<name>A0A3M7QWF6_BRAPC</name>